<name>Q69IP4_ORYSJ</name>
<reference evidence="2" key="1">
    <citation type="journal article" date="2005" name="Nature">
        <title>The map-based sequence of the rice genome.</title>
        <authorList>
            <consortium name="International rice genome sequencing project (IRGSP)"/>
            <person name="Matsumoto T."/>
            <person name="Wu J."/>
            <person name="Kanamori H."/>
            <person name="Katayose Y."/>
            <person name="Fujisawa M."/>
            <person name="Namiki N."/>
            <person name="Mizuno H."/>
            <person name="Yamamoto K."/>
            <person name="Antonio B.A."/>
            <person name="Baba T."/>
            <person name="Sakata K."/>
            <person name="Nagamura Y."/>
            <person name="Aoki H."/>
            <person name="Arikawa K."/>
            <person name="Arita K."/>
            <person name="Bito T."/>
            <person name="Chiden Y."/>
            <person name="Fujitsuka N."/>
            <person name="Fukunaka R."/>
            <person name="Hamada M."/>
            <person name="Harada C."/>
            <person name="Hayashi A."/>
            <person name="Hijishita S."/>
            <person name="Honda M."/>
            <person name="Hosokawa S."/>
            <person name="Ichikawa Y."/>
            <person name="Idonuma A."/>
            <person name="Iijima M."/>
            <person name="Ikeda M."/>
            <person name="Ikeno M."/>
            <person name="Ito K."/>
            <person name="Ito S."/>
            <person name="Ito T."/>
            <person name="Ito Y."/>
            <person name="Ito Y."/>
            <person name="Iwabuchi A."/>
            <person name="Kamiya K."/>
            <person name="Karasawa W."/>
            <person name="Kurita K."/>
            <person name="Katagiri S."/>
            <person name="Kikuta A."/>
            <person name="Kobayashi H."/>
            <person name="Kobayashi N."/>
            <person name="Machita K."/>
            <person name="Maehara T."/>
            <person name="Masukawa M."/>
            <person name="Mizubayashi T."/>
            <person name="Mukai Y."/>
            <person name="Nagasaki H."/>
            <person name="Nagata Y."/>
            <person name="Naito S."/>
            <person name="Nakashima M."/>
            <person name="Nakama Y."/>
            <person name="Nakamichi Y."/>
            <person name="Nakamura M."/>
            <person name="Meguro A."/>
            <person name="Negishi M."/>
            <person name="Ohta I."/>
            <person name="Ohta T."/>
            <person name="Okamoto M."/>
            <person name="Ono N."/>
            <person name="Saji S."/>
            <person name="Sakaguchi M."/>
            <person name="Sakai K."/>
            <person name="Shibata M."/>
            <person name="Shimokawa T."/>
            <person name="Song J."/>
            <person name="Takazaki Y."/>
            <person name="Terasawa K."/>
            <person name="Tsugane M."/>
            <person name="Tsuji K."/>
            <person name="Ueda S."/>
            <person name="Waki K."/>
            <person name="Yamagata H."/>
            <person name="Yamamoto M."/>
            <person name="Yamamoto S."/>
            <person name="Yamane H."/>
            <person name="Yoshiki S."/>
            <person name="Yoshihara R."/>
            <person name="Yukawa K."/>
            <person name="Zhong H."/>
            <person name="Yano M."/>
            <person name="Yuan Q."/>
            <person name="Ouyang S."/>
            <person name="Liu J."/>
            <person name="Jones K.M."/>
            <person name="Gansberger K."/>
            <person name="Moffat K."/>
            <person name="Hill J."/>
            <person name="Bera J."/>
            <person name="Fadrosh D."/>
            <person name="Jin S."/>
            <person name="Johri S."/>
            <person name="Kim M."/>
            <person name="Overton L."/>
            <person name="Reardon M."/>
            <person name="Tsitrin T."/>
            <person name="Vuong H."/>
            <person name="Weaver B."/>
            <person name="Ciecko A."/>
            <person name="Tallon L."/>
            <person name="Jackson J."/>
            <person name="Pai G."/>
            <person name="Aken S.V."/>
            <person name="Utterback T."/>
            <person name="Reidmuller S."/>
            <person name="Feldblyum T."/>
            <person name="Hsiao J."/>
            <person name="Zismann V."/>
            <person name="Iobst S."/>
            <person name="de Vazeille A.R."/>
            <person name="Buell C.R."/>
            <person name="Ying K."/>
            <person name="Li Y."/>
            <person name="Lu T."/>
            <person name="Huang Y."/>
            <person name="Zhao Q."/>
            <person name="Feng Q."/>
            <person name="Zhang L."/>
            <person name="Zhu J."/>
            <person name="Weng Q."/>
            <person name="Mu J."/>
            <person name="Lu Y."/>
            <person name="Fan D."/>
            <person name="Liu Y."/>
            <person name="Guan J."/>
            <person name="Zhang Y."/>
            <person name="Yu S."/>
            <person name="Liu X."/>
            <person name="Zhang Y."/>
            <person name="Hong G."/>
            <person name="Han B."/>
            <person name="Choisne N."/>
            <person name="Demange N."/>
            <person name="Orjeda G."/>
            <person name="Samain S."/>
            <person name="Cattolico L."/>
            <person name="Pelletier E."/>
            <person name="Couloux A."/>
            <person name="Segurens B."/>
            <person name="Wincker P."/>
            <person name="D'Hont A."/>
            <person name="Scarpelli C."/>
            <person name="Weissenbach J."/>
            <person name="Salanoubat M."/>
            <person name="Quetier F."/>
            <person name="Yu Y."/>
            <person name="Kim H.R."/>
            <person name="Rambo T."/>
            <person name="Currie J."/>
            <person name="Collura K."/>
            <person name="Luo M."/>
            <person name="Yang T."/>
            <person name="Ammiraju J.S.S."/>
            <person name="Engler F."/>
            <person name="Soderlund C."/>
            <person name="Wing R.A."/>
            <person name="Palmer L.E."/>
            <person name="de la Bastide M."/>
            <person name="Spiegel L."/>
            <person name="Nascimento L."/>
            <person name="Zutavern T."/>
            <person name="O'Shaughnessy A."/>
            <person name="Dike S."/>
            <person name="Dedhia N."/>
            <person name="Preston R."/>
            <person name="Balija V."/>
            <person name="McCombie W.R."/>
            <person name="Chow T."/>
            <person name="Chen H."/>
            <person name="Chung M."/>
            <person name="Chen C."/>
            <person name="Shaw J."/>
            <person name="Wu H."/>
            <person name="Hsiao K."/>
            <person name="Chao Y."/>
            <person name="Chu M."/>
            <person name="Cheng C."/>
            <person name="Hour A."/>
            <person name="Lee P."/>
            <person name="Lin S."/>
            <person name="Lin Y."/>
            <person name="Liou J."/>
            <person name="Liu S."/>
            <person name="Hsing Y."/>
            <person name="Raghuvanshi S."/>
            <person name="Mohanty A."/>
            <person name="Bharti A.K."/>
            <person name="Gaur A."/>
            <person name="Gupta V."/>
            <person name="Kumar D."/>
            <person name="Ravi V."/>
            <person name="Vij S."/>
            <person name="Kapur A."/>
            <person name="Khurana P."/>
            <person name="Khurana P."/>
            <person name="Khurana J.P."/>
            <person name="Tyagi A.K."/>
            <person name="Gaikwad K."/>
            <person name="Singh A."/>
            <person name="Dalal V."/>
            <person name="Srivastava S."/>
            <person name="Dixit A."/>
            <person name="Pal A.K."/>
            <person name="Ghazi I.A."/>
            <person name="Yadav M."/>
            <person name="Pandit A."/>
            <person name="Bhargava A."/>
            <person name="Sureshbabu K."/>
            <person name="Batra K."/>
            <person name="Sharma T.R."/>
            <person name="Mohapatra T."/>
            <person name="Singh N.K."/>
            <person name="Messing J."/>
            <person name="Nelson A.B."/>
            <person name="Fuks G."/>
            <person name="Kavchok S."/>
            <person name="Keizer G."/>
            <person name="Linton E."/>
            <person name="Llaca V."/>
            <person name="Song R."/>
            <person name="Tanyolac B."/>
            <person name="Young S."/>
            <person name="Ho-Il K."/>
            <person name="Hahn J.H."/>
            <person name="Sangsakoo G."/>
            <person name="Vanavichit A."/>
            <person name="de Mattos Luiz.A.T."/>
            <person name="Zimmer P.D."/>
            <person name="Malone G."/>
            <person name="Dellagostin O."/>
            <person name="de Oliveira A.C."/>
            <person name="Bevan M."/>
            <person name="Bancroft I."/>
            <person name="Minx P."/>
            <person name="Cordum H."/>
            <person name="Wilson R."/>
            <person name="Cheng Z."/>
            <person name="Jin W."/>
            <person name="Jiang J."/>
            <person name="Leong S.A."/>
            <person name="Iwama H."/>
            <person name="Gojobori T."/>
            <person name="Itoh T."/>
            <person name="Niimura Y."/>
            <person name="Fujii Y."/>
            <person name="Habara T."/>
            <person name="Sakai H."/>
            <person name="Sato Y."/>
            <person name="Wilson G."/>
            <person name="Kumar K."/>
            <person name="McCouch S."/>
            <person name="Juretic N."/>
            <person name="Hoen D."/>
            <person name="Wright S."/>
            <person name="Bruskiewich R."/>
            <person name="Bureau T."/>
            <person name="Miyao A."/>
            <person name="Hirochika H."/>
            <person name="Nishikawa T."/>
            <person name="Kadowaki K."/>
            <person name="Sugiura M."/>
            <person name="Burr B."/>
            <person name="Sasaki T."/>
        </authorList>
    </citation>
    <scope>NUCLEOTIDE SEQUENCE [LARGE SCALE GENOMIC DNA]</scope>
    <source>
        <strain evidence="2">cv. Nipponbare</strain>
    </source>
</reference>
<evidence type="ECO:0000313" key="1">
    <source>
        <dbReference type="EMBL" id="BAD32126.1"/>
    </source>
</evidence>
<dbReference type="EMBL" id="AP006753">
    <property type="protein sequence ID" value="BAD32126.1"/>
    <property type="molecule type" value="Genomic_DNA"/>
</dbReference>
<reference evidence="2" key="2">
    <citation type="journal article" date="2008" name="Nucleic Acids Res.">
        <title>The rice annotation project database (RAP-DB): 2008 update.</title>
        <authorList>
            <consortium name="The rice annotation project (RAP)"/>
        </authorList>
    </citation>
    <scope>GENOME REANNOTATION</scope>
    <source>
        <strain evidence="2">cv. Nipponbare</strain>
    </source>
</reference>
<gene>
    <name evidence="1" type="primary">OSJNBa0039D04.16</name>
</gene>
<proteinExistence type="predicted"/>
<accession>Q69IP4</accession>
<evidence type="ECO:0000313" key="2">
    <source>
        <dbReference type="Proteomes" id="UP000000763"/>
    </source>
</evidence>
<dbReference type="Proteomes" id="UP000000763">
    <property type="component" value="Chromosome 7"/>
</dbReference>
<organism evidence="1 2">
    <name type="scientific">Oryza sativa subsp. japonica</name>
    <name type="common">Rice</name>
    <dbReference type="NCBI Taxonomy" id="39947"/>
    <lineage>
        <taxon>Eukaryota</taxon>
        <taxon>Viridiplantae</taxon>
        <taxon>Streptophyta</taxon>
        <taxon>Embryophyta</taxon>
        <taxon>Tracheophyta</taxon>
        <taxon>Spermatophyta</taxon>
        <taxon>Magnoliopsida</taxon>
        <taxon>Liliopsida</taxon>
        <taxon>Poales</taxon>
        <taxon>Poaceae</taxon>
        <taxon>BOP clade</taxon>
        <taxon>Oryzoideae</taxon>
        <taxon>Oryzeae</taxon>
        <taxon>Oryzinae</taxon>
        <taxon>Oryza</taxon>
        <taxon>Oryza sativa</taxon>
    </lineage>
</organism>
<sequence>MEKRMDIDPREAQLKLIRSLFQDVYKGQCGGRHLHIQHDLDWWCIAGIGAMCGQLRTIHQLFGVHDHVLPEIIQHARPVDASDIYNTLRQCQNMEAAHLPSDPRNKGIR</sequence>
<dbReference type="AlphaFoldDB" id="Q69IP4"/>
<protein>
    <submittedName>
        <fullName evidence="1">Uncharacterized protein</fullName>
    </submittedName>
</protein>